<feature type="region of interest" description="Disordered" evidence="1">
    <location>
        <begin position="151"/>
        <end position="172"/>
    </location>
</feature>
<dbReference type="EMBL" id="VSWC01000131">
    <property type="protein sequence ID" value="KAA1081113.1"/>
    <property type="molecule type" value="Genomic_DNA"/>
</dbReference>
<dbReference type="Proteomes" id="UP000324748">
    <property type="component" value="Unassembled WGS sequence"/>
</dbReference>
<gene>
    <name evidence="2" type="ORF">PGT21_029637</name>
    <name evidence="3" type="ORF">PGTUg99_028964</name>
</gene>
<dbReference type="AlphaFoldDB" id="A0A5B0MXR3"/>
<dbReference type="EMBL" id="VDEP01000104">
    <property type="protein sequence ID" value="KAA1131274.1"/>
    <property type="molecule type" value="Genomic_DNA"/>
</dbReference>
<sequence>MPEILVFHNNNNTLEDPSKSSFRMSGAGGLSSPLPRATPLSHNTRRPLARLNAQHLIKSFAAVSLQLDNSRQQLANPLAARRAPQADLAKLDIQPAYIPSVIASHPSRYSALIRFSLSLSLCPPWPYIASLLQLTLYLARPSSSFILDPPFHSRSGTPSPPPPPSLWIQDLA</sequence>
<protein>
    <submittedName>
        <fullName evidence="2">Uncharacterized protein</fullName>
    </submittedName>
</protein>
<accession>A0A5B0MXR3</accession>
<keyword evidence="4" id="KW-1185">Reference proteome</keyword>
<reference evidence="4 5" key="1">
    <citation type="submission" date="2019-05" db="EMBL/GenBank/DDBJ databases">
        <title>Emergence of the Ug99 lineage of the wheat stem rust pathogen through somatic hybridization.</title>
        <authorList>
            <person name="Li F."/>
            <person name="Upadhyaya N.M."/>
            <person name="Sperschneider J."/>
            <person name="Matny O."/>
            <person name="Nguyen-Phuc H."/>
            <person name="Mago R."/>
            <person name="Raley C."/>
            <person name="Miller M.E."/>
            <person name="Silverstein K.A.T."/>
            <person name="Henningsen E."/>
            <person name="Hirsch C.D."/>
            <person name="Visser B."/>
            <person name="Pretorius Z.A."/>
            <person name="Steffenson B.J."/>
            <person name="Schwessinger B."/>
            <person name="Dodds P.N."/>
            <person name="Figueroa M."/>
        </authorList>
    </citation>
    <scope>NUCLEOTIDE SEQUENCE [LARGE SCALE GENOMIC DNA]</scope>
    <source>
        <strain evidence="2">21-0</strain>
        <strain evidence="3 5">Ug99</strain>
    </source>
</reference>
<comment type="caution">
    <text evidence="2">The sequence shown here is derived from an EMBL/GenBank/DDBJ whole genome shotgun (WGS) entry which is preliminary data.</text>
</comment>
<feature type="region of interest" description="Disordered" evidence="1">
    <location>
        <begin position="9"/>
        <end position="39"/>
    </location>
</feature>
<organism evidence="2 4">
    <name type="scientific">Puccinia graminis f. sp. tritici</name>
    <dbReference type="NCBI Taxonomy" id="56615"/>
    <lineage>
        <taxon>Eukaryota</taxon>
        <taxon>Fungi</taxon>
        <taxon>Dikarya</taxon>
        <taxon>Basidiomycota</taxon>
        <taxon>Pucciniomycotina</taxon>
        <taxon>Pucciniomycetes</taxon>
        <taxon>Pucciniales</taxon>
        <taxon>Pucciniaceae</taxon>
        <taxon>Puccinia</taxon>
    </lineage>
</organism>
<dbReference type="OrthoDB" id="10278665at2759"/>
<evidence type="ECO:0000313" key="3">
    <source>
        <dbReference type="EMBL" id="KAA1131274.1"/>
    </source>
</evidence>
<evidence type="ECO:0000313" key="5">
    <source>
        <dbReference type="Proteomes" id="UP000325313"/>
    </source>
</evidence>
<evidence type="ECO:0000313" key="2">
    <source>
        <dbReference type="EMBL" id="KAA1081113.1"/>
    </source>
</evidence>
<dbReference type="Proteomes" id="UP000325313">
    <property type="component" value="Unassembled WGS sequence"/>
</dbReference>
<proteinExistence type="predicted"/>
<evidence type="ECO:0000313" key="4">
    <source>
        <dbReference type="Proteomes" id="UP000324748"/>
    </source>
</evidence>
<evidence type="ECO:0000256" key="1">
    <source>
        <dbReference type="SAM" id="MobiDB-lite"/>
    </source>
</evidence>
<name>A0A5B0MXR3_PUCGR</name>
<feature type="compositionally biased region" description="Polar residues" evidence="1">
    <location>
        <begin position="9"/>
        <end position="23"/>
    </location>
</feature>